<evidence type="ECO:0000256" key="1">
    <source>
        <dbReference type="SAM" id="SignalP"/>
    </source>
</evidence>
<dbReference type="Proteomes" id="UP000242699">
    <property type="component" value="Unassembled WGS sequence"/>
</dbReference>
<gene>
    <name evidence="2" type="ORF">C7B43_20825</name>
</gene>
<dbReference type="AlphaFoldDB" id="A0A2T2WJC0"/>
<organism evidence="2 3">
    <name type="scientific">Sulfobacillus benefaciens</name>
    <dbReference type="NCBI Taxonomy" id="453960"/>
    <lineage>
        <taxon>Bacteria</taxon>
        <taxon>Bacillati</taxon>
        <taxon>Bacillota</taxon>
        <taxon>Clostridia</taxon>
        <taxon>Eubacteriales</taxon>
        <taxon>Clostridiales Family XVII. Incertae Sedis</taxon>
        <taxon>Sulfobacillus</taxon>
    </lineage>
</organism>
<accession>A0A2T2WJC0</accession>
<protein>
    <submittedName>
        <fullName evidence="2">Uncharacterized protein</fullName>
    </submittedName>
</protein>
<evidence type="ECO:0000313" key="2">
    <source>
        <dbReference type="EMBL" id="PSR22339.1"/>
    </source>
</evidence>
<keyword evidence="1" id="KW-0732">Signal</keyword>
<feature type="signal peptide" evidence="1">
    <location>
        <begin position="1"/>
        <end position="25"/>
    </location>
</feature>
<proteinExistence type="predicted"/>
<dbReference type="EMBL" id="PXYT01000113">
    <property type="protein sequence ID" value="PSR22339.1"/>
    <property type="molecule type" value="Genomic_DNA"/>
</dbReference>
<sequence>MLRRLALAVSGAMGLAAASVSPVMAASPPSPYTNGALVQFQGNPAIYQVHIPSYIKTITNVHTDISMTWIPNAATFNAMGLNWSQVHVLPAGIPQPRIQFIEYLRLATNNKYPYQLNDNGTVSPILPGSTPSTQNPFDDPNLPGPFYPVSQLPGPLLPLNSSGSQYSLPPIGSVVRHAGQSAIYLRTPRGDFSWIPSSSLFNAAGFQWSQVKTVPDNILLNAGSPKTVVHVVGSSKVYATINDTLHWIPSSQDFASWGFSWNSLQTVQSLPYPVGAPLTASPQ</sequence>
<comment type="caution">
    <text evidence="2">The sequence shown here is derived from an EMBL/GenBank/DDBJ whole genome shotgun (WGS) entry which is preliminary data.</text>
</comment>
<feature type="chain" id="PRO_5015723099" evidence="1">
    <location>
        <begin position="26"/>
        <end position="283"/>
    </location>
</feature>
<evidence type="ECO:0000313" key="3">
    <source>
        <dbReference type="Proteomes" id="UP000242699"/>
    </source>
</evidence>
<reference evidence="2 3" key="1">
    <citation type="journal article" date="2014" name="BMC Genomics">
        <title>Comparison of environmental and isolate Sulfobacillus genomes reveals diverse carbon, sulfur, nitrogen, and hydrogen metabolisms.</title>
        <authorList>
            <person name="Justice N.B."/>
            <person name="Norman A."/>
            <person name="Brown C.T."/>
            <person name="Singh A."/>
            <person name="Thomas B.C."/>
            <person name="Banfield J.F."/>
        </authorList>
    </citation>
    <scope>NUCLEOTIDE SEQUENCE [LARGE SCALE GENOMIC DNA]</scope>
    <source>
        <strain evidence="2">AMDSBA1</strain>
    </source>
</reference>
<name>A0A2T2WJC0_9FIRM</name>